<dbReference type="Proteomes" id="UP001589698">
    <property type="component" value="Unassembled WGS sequence"/>
</dbReference>
<keyword evidence="5" id="KW-1185">Reference proteome</keyword>
<dbReference type="InterPro" id="IPR036691">
    <property type="entry name" value="Endo/exonu/phosph_ase_sf"/>
</dbReference>
<organism evidence="4 5">
    <name type="scientific">Nocardioides zeicaulis</name>
    <dbReference type="NCBI Taxonomy" id="1776857"/>
    <lineage>
        <taxon>Bacteria</taxon>
        <taxon>Bacillati</taxon>
        <taxon>Actinomycetota</taxon>
        <taxon>Actinomycetes</taxon>
        <taxon>Propionibacteriales</taxon>
        <taxon>Nocardioidaceae</taxon>
        <taxon>Nocardioides</taxon>
    </lineage>
</organism>
<dbReference type="Gene3D" id="3.60.10.10">
    <property type="entry name" value="Endonuclease/exonuclease/phosphatase"/>
    <property type="match status" value="1"/>
</dbReference>
<feature type="region of interest" description="Disordered" evidence="1">
    <location>
        <begin position="28"/>
        <end position="82"/>
    </location>
</feature>
<keyword evidence="2" id="KW-1133">Transmembrane helix</keyword>
<protein>
    <submittedName>
        <fullName evidence="4">Endonuclease/exonuclease/phosphatase family protein</fullName>
    </submittedName>
</protein>
<feature type="domain" description="Endonuclease/exonuclease/phosphatase" evidence="3">
    <location>
        <begin position="101"/>
        <end position="309"/>
    </location>
</feature>
<dbReference type="RefSeq" id="WP_378517305.1">
    <property type="nucleotide sequence ID" value="NZ_CBCSDI010000006.1"/>
</dbReference>
<dbReference type="Pfam" id="PF03372">
    <property type="entry name" value="Exo_endo_phos"/>
    <property type="match status" value="1"/>
</dbReference>
<keyword evidence="2" id="KW-0812">Transmembrane</keyword>
<dbReference type="EMBL" id="JBHLXH010000001">
    <property type="protein sequence ID" value="MFC0221628.1"/>
    <property type="molecule type" value="Genomic_DNA"/>
</dbReference>
<comment type="caution">
    <text evidence="4">The sequence shown here is derived from an EMBL/GenBank/DDBJ whole genome shotgun (WGS) entry which is preliminary data.</text>
</comment>
<gene>
    <name evidence="4" type="ORF">ACFFJG_03960</name>
</gene>
<evidence type="ECO:0000313" key="4">
    <source>
        <dbReference type="EMBL" id="MFC0221628.1"/>
    </source>
</evidence>
<keyword evidence="4" id="KW-0378">Hydrolase</keyword>
<dbReference type="InterPro" id="IPR051916">
    <property type="entry name" value="GPI-anchor_lipid_remodeler"/>
</dbReference>
<dbReference type="PANTHER" id="PTHR14859">
    <property type="entry name" value="CALCOFLUOR WHITE HYPERSENSITIVE PROTEIN PRECURSOR"/>
    <property type="match status" value="1"/>
</dbReference>
<dbReference type="InterPro" id="IPR005135">
    <property type="entry name" value="Endo/exonuclease/phosphatase"/>
</dbReference>
<accession>A0ABV6DY23</accession>
<evidence type="ECO:0000256" key="1">
    <source>
        <dbReference type="SAM" id="MobiDB-lite"/>
    </source>
</evidence>
<dbReference type="GO" id="GO:0004519">
    <property type="term" value="F:endonuclease activity"/>
    <property type="evidence" value="ECO:0007669"/>
    <property type="project" value="UniProtKB-KW"/>
</dbReference>
<dbReference type="PANTHER" id="PTHR14859:SF15">
    <property type="entry name" value="ENDONUCLEASE_EXONUCLEASE_PHOSPHATASE DOMAIN-CONTAINING PROTEIN"/>
    <property type="match status" value="1"/>
</dbReference>
<keyword evidence="2" id="KW-0472">Membrane</keyword>
<dbReference type="SUPFAM" id="SSF56219">
    <property type="entry name" value="DNase I-like"/>
    <property type="match status" value="1"/>
</dbReference>
<name>A0ABV6DY23_9ACTN</name>
<keyword evidence="4" id="KW-0255">Endonuclease</keyword>
<evidence type="ECO:0000256" key="2">
    <source>
        <dbReference type="SAM" id="Phobius"/>
    </source>
</evidence>
<evidence type="ECO:0000259" key="3">
    <source>
        <dbReference type="Pfam" id="PF03372"/>
    </source>
</evidence>
<proteinExistence type="predicted"/>
<feature type="transmembrane region" description="Helical" evidence="2">
    <location>
        <begin position="7"/>
        <end position="25"/>
    </location>
</feature>
<feature type="compositionally biased region" description="Low complexity" evidence="1">
    <location>
        <begin position="46"/>
        <end position="77"/>
    </location>
</feature>
<sequence length="332" mass="35438">MGRREEWLRVAAAVLVVAVLVALFVRDRREPSDADRDDEALVTEASTVPSTDGSPGTSPDTSPGPGDDGSPGPDDVVPSPPEGLEELVCEQLRLPVTLRVLSFNTHRSTGSTNSVAEEILEVDPDVVLLQEVDRRMFRTGNVDQAEVLADAVGMDGSFSTNLVRGSGQYGTLILSRYPIVQQGRVSLVRSPRSEARGLQWVTLEVDGRAVRVYNTHLDATRPDVRLAQARQVAGVLAGDDLPTVLGGDLNAWPGSAAVATIGSQLTDTWTAVGQGPAATSHGGRKIDYLFARDLEPLTSRVLTSGASDHNRLWADLRLTPPDTCGEKRSTSG</sequence>
<keyword evidence="4" id="KW-0540">Nuclease</keyword>
<reference evidence="4 5" key="1">
    <citation type="submission" date="2024-09" db="EMBL/GenBank/DDBJ databases">
        <authorList>
            <person name="Sun Q."/>
            <person name="Mori K."/>
        </authorList>
    </citation>
    <scope>NUCLEOTIDE SEQUENCE [LARGE SCALE GENOMIC DNA]</scope>
    <source>
        <strain evidence="4 5">CCM 8654</strain>
    </source>
</reference>
<evidence type="ECO:0000313" key="5">
    <source>
        <dbReference type="Proteomes" id="UP001589698"/>
    </source>
</evidence>